<evidence type="ECO:0000256" key="4">
    <source>
        <dbReference type="ARBA" id="ARBA00023136"/>
    </source>
</evidence>
<sequence length="494" mass="52942">MPIAISGTELTGVRRRYRREEYRNRGRVAAFRARLLSAWGRNEGPILVCLSQFFAALMSAVTRLLELDEETGPMHPMMILFWRMSATTLFSGLWTHYSQRRSRRSGRSRDSWQDAVLGIRAVRGLLLLRSVAGFMGLYGLWYSMIYLPLAEAVVISFLAPTLAGYLCHVLMHDRFTRREQLASFLALSGVVLIARPISLLAAGTPVGDPSGMGVGVATAMDGPAAERVLLNMGGSNNTSGAVGGGKPTIGTEPAPADRLLAIMSALIGVLGGALTIVTLRKIGTRVHTLISVNYFSVGCVVVTTIALALGPVLDLDQPLMRFAPPASWRQAGLLVLISVCGFSTQFLMTSGIAVASSSPPDDDGDDRVEGAERRHTKKGKTTGANRATAMIYTNMLFSAGFDQWLFGEHMSWVTVVGCALIVGSALWVVVTKDSGDKEQHRGNVGTGRLQMREYDVDAAAEEGVVLLESLDGTGSADEDGDCDGNANGGSVVKE</sequence>
<reference evidence="8 9" key="1">
    <citation type="submission" date="2023-01" db="EMBL/GenBank/DDBJ databases">
        <title>Analysis of 21 Apiospora genomes using comparative genomics revels a genus with tremendous synthesis potential of carbohydrate active enzymes and secondary metabolites.</title>
        <authorList>
            <person name="Sorensen T."/>
        </authorList>
    </citation>
    <scope>NUCLEOTIDE SEQUENCE [LARGE SCALE GENOMIC DNA]</scope>
    <source>
        <strain evidence="8 9">CBS 83171</strain>
    </source>
</reference>
<feature type="transmembrane region" description="Helical" evidence="6">
    <location>
        <begin position="333"/>
        <end position="355"/>
    </location>
</feature>
<comment type="caution">
    <text evidence="8">The sequence shown here is derived from an EMBL/GenBank/DDBJ whole genome shotgun (WGS) entry which is preliminary data.</text>
</comment>
<evidence type="ECO:0000256" key="6">
    <source>
        <dbReference type="SAM" id="Phobius"/>
    </source>
</evidence>
<feature type="region of interest" description="Disordered" evidence="5">
    <location>
        <begin position="471"/>
        <end position="494"/>
    </location>
</feature>
<evidence type="ECO:0000256" key="1">
    <source>
        <dbReference type="ARBA" id="ARBA00004141"/>
    </source>
</evidence>
<evidence type="ECO:0000256" key="5">
    <source>
        <dbReference type="SAM" id="MobiDB-lite"/>
    </source>
</evidence>
<keyword evidence="3 6" id="KW-1133">Transmembrane helix</keyword>
<keyword evidence="2 6" id="KW-0812">Transmembrane</keyword>
<dbReference type="Pfam" id="PF00892">
    <property type="entry name" value="EamA"/>
    <property type="match status" value="1"/>
</dbReference>
<dbReference type="EMBL" id="JAQQWM010000002">
    <property type="protein sequence ID" value="KAK8077698.1"/>
    <property type="molecule type" value="Genomic_DNA"/>
</dbReference>
<feature type="transmembrane region" description="Helical" evidence="6">
    <location>
        <begin position="259"/>
        <end position="279"/>
    </location>
</feature>
<evidence type="ECO:0000313" key="8">
    <source>
        <dbReference type="EMBL" id="KAK8077698.1"/>
    </source>
</evidence>
<evidence type="ECO:0000256" key="2">
    <source>
        <dbReference type="ARBA" id="ARBA00022692"/>
    </source>
</evidence>
<dbReference type="SUPFAM" id="SSF103481">
    <property type="entry name" value="Multidrug resistance efflux transporter EmrE"/>
    <property type="match status" value="2"/>
</dbReference>
<dbReference type="InterPro" id="IPR000620">
    <property type="entry name" value="EamA_dom"/>
</dbReference>
<feature type="transmembrane region" description="Helical" evidence="6">
    <location>
        <begin position="181"/>
        <end position="202"/>
    </location>
</feature>
<gene>
    <name evidence="8" type="ORF">PG996_003868</name>
</gene>
<protein>
    <submittedName>
        <fullName evidence="8">Integral membrane protein DUF6</fullName>
    </submittedName>
</protein>
<feature type="region of interest" description="Disordered" evidence="5">
    <location>
        <begin position="355"/>
        <end position="382"/>
    </location>
</feature>
<dbReference type="PANTHER" id="PTHR22911:SF6">
    <property type="entry name" value="SOLUTE CARRIER FAMILY 35 MEMBER G1"/>
    <property type="match status" value="1"/>
</dbReference>
<evidence type="ECO:0000313" key="9">
    <source>
        <dbReference type="Proteomes" id="UP001446871"/>
    </source>
</evidence>
<dbReference type="Proteomes" id="UP001446871">
    <property type="component" value="Unassembled WGS sequence"/>
</dbReference>
<dbReference type="PANTHER" id="PTHR22911">
    <property type="entry name" value="ACYL-MALONYL CONDENSING ENZYME-RELATED"/>
    <property type="match status" value="1"/>
</dbReference>
<comment type="subcellular location">
    <subcellularLocation>
        <location evidence="1">Membrane</location>
        <topology evidence="1">Multi-pass membrane protein</topology>
    </subcellularLocation>
</comment>
<proteinExistence type="predicted"/>
<feature type="transmembrane region" description="Helical" evidence="6">
    <location>
        <begin position="412"/>
        <end position="430"/>
    </location>
</feature>
<feature type="transmembrane region" description="Helical" evidence="6">
    <location>
        <begin position="77"/>
        <end position="97"/>
    </location>
</feature>
<organism evidence="8 9">
    <name type="scientific">Apiospora saccharicola</name>
    <dbReference type="NCBI Taxonomy" id="335842"/>
    <lineage>
        <taxon>Eukaryota</taxon>
        <taxon>Fungi</taxon>
        <taxon>Dikarya</taxon>
        <taxon>Ascomycota</taxon>
        <taxon>Pezizomycotina</taxon>
        <taxon>Sordariomycetes</taxon>
        <taxon>Xylariomycetidae</taxon>
        <taxon>Amphisphaeriales</taxon>
        <taxon>Apiosporaceae</taxon>
        <taxon>Apiospora</taxon>
    </lineage>
</organism>
<evidence type="ECO:0000256" key="3">
    <source>
        <dbReference type="ARBA" id="ARBA00022989"/>
    </source>
</evidence>
<feature type="transmembrane region" description="Helical" evidence="6">
    <location>
        <begin position="117"/>
        <end position="139"/>
    </location>
</feature>
<feature type="domain" description="EamA" evidence="7">
    <location>
        <begin position="44"/>
        <end position="194"/>
    </location>
</feature>
<feature type="transmembrane region" description="Helical" evidence="6">
    <location>
        <begin position="145"/>
        <end position="169"/>
    </location>
</feature>
<dbReference type="InterPro" id="IPR037185">
    <property type="entry name" value="EmrE-like"/>
</dbReference>
<name>A0ABR1W2J9_9PEZI</name>
<keyword evidence="4 6" id="KW-0472">Membrane</keyword>
<evidence type="ECO:0000259" key="7">
    <source>
        <dbReference type="Pfam" id="PF00892"/>
    </source>
</evidence>
<accession>A0ABR1W2J9</accession>
<keyword evidence="9" id="KW-1185">Reference proteome</keyword>
<feature type="transmembrane region" description="Helical" evidence="6">
    <location>
        <begin position="291"/>
        <end position="313"/>
    </location>
</feature>
<feature type="transmembrane region" description="Helical" evidence="6">
    <location>
        <begin position="387"/>
        <end position="406"/>
    </location>
</feature>